<dbReference type="PANTHER" id="PTHR41532">
    <property type="entry name" value="FIXS PROTEIN"/>
    <property type="match status" value="1"/>
</dbReference>
<dbReference type="AlphaFoldDB" id="A0A2A3JZP7"/>
<accession>A0A2A3JZP7</accession>
<dbReference type="InterPro" id="IPR004714">
    <property type="entry name" value="Cyt_oxidase_maturation_cbb3"/>
</dbReference>
<evidence type="ECO:0000313" key="4">
    <source>
        <dbReference type="Proteomes" id="UP000217448"/>
    </source>
</evidence>
<proteinExistence type="predicted"/>
<reference evidence="2" key="3">
    <citation type="submission" date="2024-05" db="EMBL/GenBank/DDBJ databases">
        <title>Yangia mangrovi SAOS 153D genome.</title>
        <authorList>
            <person name="Verma A."/>
            <person name="Pal Y."/>
            <person name="Sundharam S."/>
            <person name="Bisht B."/>
            <person name="Srinivasan K."/>
        </authorList>
    </citation>
    <scope>NUCLEOTIDE SEQUENCE</scope>
    <source>
        <strain evidence="2">SAOS 153D</strain>
    </source>
</reference>
<keyword evidence="1" id="KW-0812">Transmembrane</keyword>
<protein>
    <submittedName>
        <fullName evidence="3">Cbb3-type cytochrome oxidase assembly protein CcoS</fullName>
    </submittedName>
</protein>
<dbReference type="OrthoDB" id="9802763at2"/>
<comment type="caution">
    <text evidence="3">The sequence shown here is derived from an EMBL/GenBank/DDBJ whole genome shotgun (WGS) entry which is preliminary data.</text>
</comment>
<dbReference type="Proteomes" id="UP000217448">
    <property type="component" value="Unassembled WGS sequence"/>
</dbReference>
<reference evidence="3" key="1">
    <citation type="submission" date="2017-09" db="EMBL/GenBank/DDBJ databases">
        <title>Yangia sp. SAOS 153D whole genome sequencing.</title>
        <authorList>
            <person name="Verma A."/>
            <person name="Krishnamurthi S."/>
        </authorList>
    </citation>
    <scope>NUCLEOTIDE SEQUENCE [LARGE SCALE GENOMIC DNA]</scope>
    <source>
        <strain evidence="3">SAOS 153D</strain>
    </source>
</reference>
<dbReference type="EMBL" id="NTHN01000060">
    <property type="protein sequence ID" value="PBD20287.1"/>
    <property type="molecule type" value="Genomic_DNA"/>
</dbReference>
<organism evidence="3">
    <name type="scientific">Alloyangia mangrovi</name>
    <dbReference type="NCBI Taxonomy" id="1779329"/>
    <lineage>
        <taxon>Bacteria</taxon>
        <taxon>Pseudomonadati</taxon>
        <taxon>Pseudomonadota</taxon>
        <taxon>Alphaproteobacteria</taxon>
        <taxon>Rhodobacterales</taxon>
        <taxon>Roseobacteraceae</taxon>
        <taxon>Alloyangia</taxon>
    </lineage>
</organism>
<dbReference type="PANTHER" id="PTHR41532:SF1">
    <property type="entry name" value="FIXS PROTEIN"/>
    <property type="match status" value="1"/>
</dbReference>
<dbReference type="EMBL" id="NTHN02000010">
    <property type="protein sequence ID" value="MCT4370163.1"/>
    <property type="molecule type" value="Genomic_DNA"/>
</dbReference>
<keyword evidence="1" id="KW-0472">Membrane</keyword>
<reference evidence="4" key="2">
    <citation type="submission" date="2023-07" db="EMBL/GenBank/DDBJ databases">
        <title>Yangia mangrovi SAOS 153D genome.</title>
        <authorList>
            <person name="Verma A."/>
            <person name="Pal Y."/>
            <person name="Sundharam S."/>
            <person name="Bisht B."/>
            <person name="Srinivasan K."/>
        </authorList>
    </citation>
    <scope>NUCLEOTIDE SEQUENCE [LARGE SCALE GENOMIC DNA]</scope>
    <source>
        <strain evidence="4">SAOS 153D</strain>
    </source>
</reference>
<feature type="transmembrane region" description="Helical" evidence="1">
    <location>
        <begin position="6"/>
        <end position="26"/>
    </location>
</feature>
<dbReference type="RefSeq" id="WP_095881226.1">
    <property type="nucleotide sequence ID" value="NZ_NTHN02000010.1"/>
</dbReference>
<keyword evidence="4" id="KW-1185">Reference proteome</keyword>
<dbReference type="NCBIfam" id="TIGR00847">
    <property type="entry name" value="ccoS"/>
    <property type="match status" value="1"/>
</dbReference>
<evidence type="ECO:0000313" key="2">
    <source>
        <dbReference type="EMBL" id="MCT4370163.1"/>
    </source>
</evidence>
<dbReference type="Pfam" id="PF03597">
    <property type="entry name" value="FixS"/>
    <property type="match status" value="1"/>
</dbReference>
<evidence type="ECO:0000313" key="3">
    <source>
        <dbReference type="EMBL" id="PBD20287.1"/>
    </source>
</evidence>
<gene>
    <name evidence="3" type="primary">ccoS</name>
    <name evidence="2" type="ORF">CLG85_007420</name>
    <name evidence="3" type="ORF">CLG85_04805</name>
</gene>
<evidence type="ECO:0000256" key="1">
    <source>
        <dbReference type="SAM" id="Phobius"/>
    </source>
</evidence>
<sequence>MNILAYLIPISLILGGLGLGFFVFTVKSRQYEDPEGDAQRILSGKYDDHPKQD</sequence>
<keyword evidence="1" id="KW-1133">Transmembrane helix</keyword>
<name>A0A2A3JZP7_9RHOB</name>